<sequence>MRIQLKDIKLATNKFSPEYCIVSEGYSTVYKADFDHVDRKYCLAIEGENVREVPKKQSTVVVKRIFDTEDESGKQGFYAEIKMLTSCKHSNILTLLDFCDEDSEIILVYEQEIVHRDIKSANILLDGHLDAIIGDFGFCKFLYSENEEHNKHCSRQIAGTKVYMDP</sequence>
<dbReference type="PROSITE" id="PS00108">
    <property type="entry name" value="PROTEIN_KINASE_ST"/>
    <property type="match status" value="1"/>
</dbReference>
<dbReference type="EMBL" id="BKCJ010000819">
    <property type="protein sequence ID" value="GEU36515.1"/>
    <property type="molecule type" value="Genomic_DNA"/>
</dbReference>
<evidence type="ECO:0000259" key="1">
    <source>
        <dbReference type="PROSITE" id="PS50011"/>
    </source>
</evidence>
<dbReference type="InterPro" id="IPR008271">
    <property type="entry name" value="Ser/Thr_kinase_AS"/>
</dbReference>
<dbReference type="Gene3D" id="1.10.510.10">
    <property type="entry name" value="Transferase(Phosphotransferase) domain 1"/>
    <property type="match status" value="1"/>
</dbReference>
<gene>
    <name evidence="2" type="ORF">Tci_008493</name>
</gene>
<dbReference type="SUPFAM" id="SSF56112">
    <property type="entry name" value="Protein kinase-like (PK-like)"/>
    <property type="match status" value="1"/>
</dbReference>
<proteinExistence type="predicted"/>
<dbReference type="Pfam" id="PF00069">
    <property type="entry name" value="Pkinase"/>
    <property type="match status" value="1"/>
</dbReference>
<accession>A0A6L2JKW1</accession>
<reference evidence="2" key="1">
    <citation type="journal article" date="2019" name="Sci. Rep.">
        <title>Draft genome of Tanacetum cinerariifolium, the natural source of mosquito coil.</title>
        <authorList>
            <person name="Yamashiro T."/>
            <person name="Shiraishi A."/>
            <person name="Satake H."/>
            <person name="Nakayama K."/>
        </authorList>
    </citation>
    <scope>NUCLEOTIDE SEQUENCE</scope>
</reference>
<dbReference type="GO" id="GO:0005524">
    <property type="term" value="F:ATP binding"/>
    <property type="evidence" value="ECO:0007669"/>
    <property type="project" value="InterPro"/>
</dbReference>
<dbReference type="PROSITE" id="PS50011">
    <property type="entry name" value="PROTEIN_KINASE_DOM"/>
    <property type="match status" value="1"/>
</dbReference>
<dbReference type="InterPro" id="IPR000719">
    <property type="entry name" value="Prot_kinase_dom"/>
</dbReference>
<evidence type="ECO:0000313" key="2">
    <source>
        <dbReference type="EMBL" id="GEU36515.1"/>
    </source>
</evidence>
<dbReference type="PANTHER" id="PTHR27003">
    <property type="entry name" value="OS07G0166700 PROTEIN"/>
    <property type="match status" value="1"/>
</dbReference>
<dbReference type="GO" id="GO:0009506">
    <property type="term" value="C:plasmodesma"/>
    <property type="evidence" value="ECO:0007669"/>
    <property type="project" value="TreeGrafter"/>
</dbReference>
<keyword evidence="2" id="KW-0808">Transferase</keyword>
<dbReference type="PANTHER" id="PTHR27003:SF471">
    <property type="entry name" value="VASCULAR ENDOTHELIAL GROWTH FACTOR RECEPTOR 2 (VEGFR2)-RELATED"/>
    <property type="match status" value="1"/>
</dbReference>
<comment type="caution">
    <text evidence="2">The sequence shown here is derived from an EMBL/GenBank/DDBJ whole genome shotgun (WGS) entry which is preliminary data.</text>
</comment>
<dbReference type="GO" id="GO:0004714">
    <property type="term" value="F:transmembrane receptor protein tyrosine kinase activity"/>
    <property type="evidence" value="ECO:0007669"/>
    <property type="project" value="InterPro"/>
</dbReference>
<dbReference type="AlphaFoldDB" id="A0A6L2JKW1"/>
<dbReference type="InterPro" id="IPR011009">
    <property type="entry name" value="Kinase-like_dom_sf"/>
</dbReference>
<feature type="domain" description="Protein kinase" evidence="1">
    <location>
        <begin position="1"/>
        <end position="166"/>
    </location>
</feature>
<protein>
    <submittedName>
        <fullName evidence="2">Protein kinase-like domain, phloem protein 2-like protein</fullName>
    </submittedName>
</protein>
<name>A0A6L2JKW1_TANCI</name>
<dbReference type="Gene3D" id="3.30.200.20">
    <property type="entry name" value="Phosphorylase Kinase, domain 1"/>
    <property type="match status" value="1"/>
</dbReference>
<keyword evidence="2" id="KW-0418">Kinase</keyword>
<dbReference type="GO" id="GO:0005886">
    <property type="term" value="C:plasma membrane"/>
    <property type="evidence" value="ECO:0007669"/>
    <property type="project" value="TreeGrafter"/>
</dbReference>
<dbReference type="InterPro" id="IPR045272">
    <property type="entry name" value="ANXUR1/2-like"/>
</dbReference>
<organism evidence="2">
    <name type="scientific">Tanacetum cinerariifolium</name>
    <name type="common">Dalmatian daisy</name>
    <name type="synonym">Chrysanthemum cinerariifolium</name>
    <dbReference type="NCBI Taxonomy" id="118510"/>
    <lineage>
        <taxon>Eukaryota</taxon>
        <taxon>Viridiplantae</taxon>
        <taxon>Streptophyta</taxon>
        <taxon>Embryophyta</taxon>
        <taxon>Tracheophyta</taxon>
        <taxon>Spermatophyta</taxon>
        <taxon>Magnoliopsida</taxon>
        <taxon>eudicotyledons</taxon>
        <taxon>Gunneridae</taxon>
        <taxon>Pentapetalae</taxon>
        <taxon>asterids</taxon>
        <taxon>campanulids</taxon>
        <taxon>Asterales</taxon>
        <taxon>Asteraceae</taxon>
        <taxon>Asteroideae</taxon>
        <taxon>Anthemideae</taxon>
        <taxon>Anthemidinae</taxon>
        <taxon>Tanacetum</taxon>
    </lineage>
</organism>